<evidence type="ECO:0000313" key="6">
    <source>
        <dbReference type="Proteomes" id="UP000243081"/>
    </source>
</evidence>
<sequence>MASQGKQPAVDGKDQMTTTNPRGIPTAPFVDKVEDYVSSRDDVENTLRSFQELISKYQFMEMNLQRRMAGLKDKIPDIQKTLDTVQFMKLRKDESEPIETTFELNDTLYSRANIPPTEEVYIWLGANVMLSYPIDEAQALLESKLKVAKTSLSNCEEDLDFIREQITTMEVATARVYNWEVVQKRKEKKEEEDSKAAAKPEENRACAIRVEYLLNRHITAATCLHDDTRCPADQPTPSIPFLRPAWSPKAPHSRNAAATAINDISSVLERNGRDHKHRQNNQPKIRHINGQEYSHMHFLTKILEREKDYEAWENAAAKSRAFSIPLVLAQLVLHRRAAEGTAEGDRLLKLLPSESETHRRVEHIEEKRSLGKSALSSYAHILAGENDDLRCQRLLEYGGHVPFHVLLFLLRSNSALRDIAELQGLIEFFKFDGTNPRKKRGSSSYFQSSNYLRILSLLESHVARTEPRLLVQLAEAICLHLKQLVGVRDSQKRFVSCCRHFNKMLCIFQPESKLMAKQLPVANSYFWECQRMLLTMSETFERPLQVNGDGFRAIRSTLAGMPKNEAEKHSALLYAPSWPPYLTPGDGMDEITEPEANWSRTVEAGMLMQEAGFAKSEADDSLDILKGMAPDGTPTIQQRTLAGSNRNISTWEASIRATRDAHEAWGRFNHPPTKGAVPGVNEYAAMLEKLTLREVAPSSKLLPGDKAQNFPAYRAANLADIEWAKSRPPSVEELYSQMRQAGIIPSGHCLFILISNAPDLETAHSYLEIAAELDPDISSLIAPTIERCTLRRVGMGLFSAYINMLAKRDDLSGWENLQRAIALAEARLGDKRSRWASPIWGAILKGASRHHSALRMSQSDQVELILAIAKRIDRGNRLNLANFSELNKSLRKLIRYDLRALANDLQQNETSAPISLPKQPLRVLYDDVLRAESSSTSAEEDGRRPPAVQGSLKSLVEYIKTEFAKFQARERSYQAAARDNYISPLDRMLSRNDVVRSEHALEYMLSMGYAGEFQEMRKLLLFLIREWGQPDLVEDLVTLDELPPSADFSEVLCVFRLLGEPVLGGPVLAEEMQDAIVASGLPWTWPDARAVQGYLQMHPHDSIRQVQSVLGQLRAQKRVEAAQAQMTLDNSRQASDENS</sequence>
<name>A0A179ILH5_CORDF</name>
<comment type="similarity">
    <text evidence="1">Belongs to the prefoldin subunit alpha family.</text>
</comment>
<accession>A0A179ILH5</accession>
<dbReference type="GO" id="GO:0016272">
    <property type="term" value="C:prefoldin complex"/>
    <property type="evidence" value="ECO:0007669"/>
    <property type="project" value="InterPro"/>
</dbReference>
<dbReference type="SUPFAM" id="SSF46579">
    <property type="entry name" value="Prefoldin"/>
    <property type="match status" value="1"/>
</dbReference>
<dbReference type="FunFam" id="1.10.287.370:FF:000001">
    <property type="entry name" value="Prefoldin subunit 3"/>
    <property type="match status" value="1"/>
</dbReference>
<dbReference type="InterPro" id="IPR009053">
    <property type="entry name" value="Prefoldin"/>
</dbReference>
<dbReference type="CDD" id="cd23156">
    <property type="entry name" value="Prefoldin_3"/>
    <property type="match status" value="1"/>
</dbReference>
<dbReference type="InterPro" id="IPR016655">
    <property type="entry name" value="PFD3"/>
</dbReference>
<dbReference type="EMBL" id="LUKN01000737">
    <property type="protein sequence ID" value="OAR02354.1"/>
    <property type="molecule type" value="Genomic_DNA"/>
</dbReference>
<dbReference type="GO" id="GO:0007021">
    <property type="term" value="P:tubulin complex assembly"/>
    <property type="evidence" value="ECO:0007669"/>
    <property type="project" value="TreeGrafter"/>
</dbReference>
<evidence type="ECO:0000256" key="2">
    <source>
        <dbReference type="ARBA" id="ARBA00011695"/>
    </source>
</evidence>
<dbReference type="Gene3D" id="1.10.287.370">
    <property type="match status" value="1"/>
</dbReference>
<gene>
    <name evidence="5" type="ORF">LLEC1_03366</name>
</gene>
<evidence type="ECO:0000256" key="4">
    <source>
        <dbReference type="SAM" id="MobiDB-lite"/>
    </source>
</evidence>
<evidence type="ECO:0000256" key="1">
    <source>
        <dbReference type="ARBA" id="ARBA00010048"/>
    </source>
</evidence>
<dbReference type="GO" id="GO:0006457">
    <property type="term" value="P:protein folding"/>
    <property type="evidence" value="ECO:0007669"/>
    <property type="project" value="InterPro"/>
</dbReference>
<evidence type="ECO:0008006" key="7">
    <source>
        <dbReference type="Google" id="ProtNLM"/>
    </source>
</evidence>
<keyword evidence="6" id="KW-1185">Reference proteome</keyword>
<dbReference type="GO" id="GO:0015631">
    <property type="term" value="F:tubulin binding"/>
    <property type="evidence" value="ECO:0007669"/>
    <property type="project" value="TreeGrafter"/>
</dbReference>
<dbReference type="OrthoDB" id="410701at2759"/>
<comment type="subunit">
    <text evidence="2">Heterohexamer of two PFD-alpha type and four PFD-beta type subunits.</text>
</comment>
<proteinExistence type="inferred from homology"/>
<evidence type="ECO:0000313" key="5">
    <source>
        <dbReference type="EMBL" id="OAR02354.1"/>
    </source>
</evidence>
<feature type="region of interest" description="Disordered" evidence="4">
    <location>
        <begin position="1"/>
        <end position="27"/>
    </location>
</feature>
<dbReference type="OMA" id="AGMMMQE"/>
<protein>
    <recommendedName>
        <fullName evidence="7">Prefoldin subunit 3</fullName>
    </recommendedName>
</protein>
<dbReference type="Proteomes" id="UP000243081">
    <property type="component" value="Unassembled WGS sequence"/>
</dbReference>
<dbReference type="GO" id="GO:0007017">
    <property type="term" value="P:microtubule-based process"/>
    <property type="evidence" value="ECO:0007669"/>
    <property type="project" value="TreeGrafter"/>
</dbReference>
<dbReference type="GO" id="GO:0005737">
    <property type="term" value="C:cytoplasm"/>
    <property type="evidence" value="ECO:0007669"/>
    <property type="project" value="TreeGrafter"/>
</dbReference>
<comment type="caution">
    <text evidence="5">The sequence shown here is derived from an EMBL/GenBank/DDBJ whole genome shotgun (WGS) entry which is preliminary data.</text>
</comment>
<dbReference type="PANTHER" id="PTHR12409">
    <property type="entry name" value="PREFOLDIN SUBUNIT 3"/>
    <property type="match status" value="1"/>
</dbReference>
<dbReference type="Pfam" id="PF02996">
    <property type="entry name" value="Prefoldin"/>
    <property type="match status" value="1"/>
</dbReference>
<organism evidence="5 6">
    <name type="scientific">Cordyceps confragosa</name>
    <name type="common">Lecanicillium lecanii</name>
    <dbReference type="NCBI Taxonomy" id="2714763"/>
    <lineage>
        <taxon>Eukaryota</taxon>
        <taxon>Fungi</taxon>
        <taxon>Dikarya</taxon>
        <taxon>Ascomycota</taxon>
        <taxon>Pezizomycotina</taxon>
        <taxon>Sordariomycetes</taxon>
        <taxon>Hypocreomycetidae</taxon>
        <taxon>Hypocreales</taxon>
        <taxon>Cordycipitaceae</taxon>
        <taxon>Akanthomyces</taxon>
    </lineage>
</organism>
<dbReference type="InterPro" id="IPR004127">
    <property type="entry name" value="Prefoldin_subunit_alpha"/>
</dbReference>
<keyword evidence="3" id="KW-0143">Chaperone</keyword>
<dbReference type="PANTHER" id="PTHR12409:SF0">
    <property type="entry name" value="PREFOLDIN SUBUNIT 3"/>
    <property type="match status" value="1"/>
</dbReference>
<dbReference type="AlphaFoldDB" id="A0A179ILH5"/>
<evidence type="ECO:0000256" key="3">
    <source>
        <dbReference type="ARBA" id="ARBA00023186"/>
    </source>
</evidence>
<reference evidence="5 6" key="1">
    <citation type="submission" date="2016-03" db="EMBL/GenBank/DDBJ databases">
        <title>Fine-scale spatial genetic structure of a fungal parasite of coffee scale insects.</title>
        <authorList>
            <person name="Jackson D."/>
            <person name="Zemenick K.A."/>
            <person name="Malloure B."/>
            <person name="Quandt C.A."/>
            <person name="James T.Y."/>
        </authorList>
    </citation>
    <scope>NUCLEOTIDE SEQUENCE [LARGE SCALE GENOMIC DNA]</scope>
    <source>
        <strain evidence="5 6">UM487</strain>
    </source>
</reference>